<dbReference type="OrthoDB" id="3526606at2"/>
<dbReference type="RefSeq" id="WP_126553046.1">
    <property type="nucleotide sequence ID" value="NZ_BIFS01000001.1"/>
</dbReference>
<feature type="transmembrane region" description="Helical" evidence="1">
    <location>
        <begin position="75"/>
        <end position="96"/>
    </location>
</feature>
<keyword evidence="1" id="KW-0812">Transmembrane</keyword>
<keyword evidence="1" id="KW-1133">Transmembrane helix</keyword>
<dbReference type="AlphaFoldDB" id="A0A402AQG6"/>
<evidence type="ECO:0000313" key="2">
    <source>
        <dbReference type="EMBL" id="GCE21403.1"/>
    </source>
</evidence>
<evidence type="ECO:0000256" key="1">
    <source>
        <dbReference type="SAM" id="Phobius"/>
    </source>
</evidence>
<dbReference type="Proteomes" id="UP000287188">
    <property type="component" value="Unassembled WGS sequence"/>
</dbReference>
<evidence type="ECO:0000313" key="3">
    <source>
        <dbReference type="Proteomes" id="UP000287188"/>
    </source>
</evidence>
<gene>
    <name evidence="2" type="ORF">KDK_52030</name>
</gene>
<keyword evidence="3" id="KW-1185">Reference proteome</keyword>
<accession>A0A402AQG6</accession>
<keyword evidence="1" id="KW-0472">Membrane</keyword>
<dbReference type="EMBL" id="BIFS01000001">
    <property type="protein sequence ID" value="GCE21403.1"/>
    <property type="molecule type" value="Genomic_DNA"/>
</dbReference>
<protein>
    <submittedName>
        <fullName evidence="2">Uncharacterized protein</fullName>
    </submittedName>
</protein>
<sequence>MQSTLVRCPLCGQVDAVQKVSAIIAGNQLYQLYTKDGIKSLSNESLTHAMPASPYQTTLSERLAFPEHRYGCSTLLLITFGAILAPGTSIVAWFTYNAAASNPSPSNQMAMFMNVILALLCIGIALVCSLLRSRQKSVDKPRRERAMAIWNTLYYCHRNDIVFVADNPLQRTDSKTMRVLINY</sequence>
<reference evidence="3" key="1">
    <citation type="submission" date="2018-12" db="EMBL/GenBank/DDBJ databases">
        <title>Tengunoibacter tsumagoiensis gen. nov., sp. nov., Dictyobacter kobayashii sp. nov., D. alpinus sp. nov., and D. joshuensis sp. nov. and description of Dictyobacteraceae fam. nov. within the order Ktedonobacterales isolated from Tengu-no-mugimeshi.</title>
        <authorList>
            <person name="Wang C.M."/>
            <person name="Zheng Y."/>
            <person name="Sakai Y."/>
            <person name="Toyoda A."/>
            <person name="Minakuchi Y."/>
            <person name="Abe K."/>
            <person name="Yokota A."/>
            <person name="Yabe S."/>
        </authorList>
    </citation>
    <scope>NUCLEOTIDE SEQUENCE [LARGE SCALE GENOMIC DNA]</scope>
    <source>
        <strain evidence="3">Uno11</strain>
    </source>
</reference>
<comment type="caution">
    <text evidence="2">The sequence shown here is derived from an EMBL/GenBank/DDBJ whole genome shotgun (WGS) entry which is preliminary data.</text>
</comment>
<organism evidence="2 3">
    <name type="scientific">Dictyobacter kobayashii</name>
    <dbReference type="NCBI Taxonomy" id="2014872"/>
    <lineage>
        <taxon>Bacteria</taxon>
        <taxon>Bacillati</taxon>
        <taxon>Chloroflexota</taxon>
        <taxon>Ktedonobacteria</taxon>
        <taxon>Ktedonobacterales</taxon>
        <taxon>Dictyobacteraceae</taxon>
        <taxon>Dictyobacter</taxon>
    </lineage>
</organism>
<proteinExistence type="predicted"/>
<name>A0A402AQG6_9CHLR</name>
<feature type="transmembrane region" description="Helical" evidence="1">
    <location>
        <begin position="108"/>
        <end position="131"/>
    </location>
</feature>